<keyword evidence="3" id="KW-1185">Reference proteome</keyword>
<protein>
    <submittedName>
        <fullName evidence="2">Uncharacterized protein</fullName>
    </submittedName>
</protein>
<evidence type="ECO:0000313" key="3">
    <source>
        <dbReference type="Proteomes" id="UP001589575"/>
    </source>
</evidence>
<proteinExistence type="predicted"/>
<dbReference type="EMBL" id="JBHMFI010000001">
    <property type="protein sequence ID" value="MFB9073836.1"/>
    <property type="molecule type" value="Genomic_DNA"/>
</dbReference>
<evidence type="ECO:0000313" key="2">
    <source>
        <dbReference type="EMBL" id="MFB9073836.1"/>
    </source>
</evidence>
<reference evidence="2 3" key="1">
    <citation type="submission" date="2024-09" db="EMBL/GenBank/DDBJ databases">
        <authorList>
            <person name="Sun Q."/>
            <person name="Mori K."/>
        </authorList>
    </citation>
    <scope>NUCLEOTIDE SEQUENCE [LARGE SCALE GENOMIC DNA]</scope>
    <source>
        <strain evidence="2 3">CCM 7609</strain>
    </source>
</reference>
<comment type="caution">
    <text evidence="2">The sequence shown here is derived from an EMBL/GenBank/DDBJ whole genome shotgun (WGS) entry which is preliminary data.</text>
</comment>
<name>A0ABV5G4I7_9MICC</name>
<organism evidence="2 3">
    <name type="scientific">Citricoccus parietis</name>
    <dbReference type="NCBI Taxonomy" id="592307"/>
    <lineage>
        <taxon>Bacteria</taxon>
        <taxon>Bacillati</taxon>
        <taxon>Actinomycetota</taxon>
        <taxon>Actinomycetes</taxon>
        <taxon>Micrococcales</taxon>
        <taxon>Micrococcaceae</taxon>
        <taxon>Citricoccus</taxon>
    </lineage>
</organism>
<gene>
    <name evidence="2" type="ORF">ACFFX0_22595</name>
</gene>
<feature type="region of interest" description="Disordered" evidence="1">
    <location>
        <begin position="1"/>
        <end position="24"/>
    </location>
</feature>
<accession>A0ABV5G4I7</accession>
<evidence type="ECO:0000256" key="1">
    <source>
        <dbReference type="SAM" id="MobiDB-lite"/>
    </source>
</evidence>
<sequence length="60" mass="6680">MPRTTDRPRPCTRGPWSSCGGASRTTRFELRAPRRLPCQGYHLTDGDSGDVPERPNGLHC</sequence>
<dbReference type="Proteomes" id="UP001589575">
    <property type="component" value="Unassembled WGS sequence"/>
</dbReference>
<feature type="region of interest" description="Disordered" evidence="1">
    <location>
        <begin position="39"/>
        <end position="60"/>
    </location>
</feature>